<feature type="non-terminal residue" evidence="1">
    <location>
        <position position="771"/>
    </location>
</feature>
<evidence type="ECO:0000313" key="2">
    <source>
        <dbReference type="Proteomes" id="UP001186974"/>
    </source>
</evidence>
<comment type="caution">
    <text evidence="1">The sequence shown here is derived from an EMBL/GenBank/DDBJ whole genome shotgun (WGS) entry which is preliminary data.</text>
</comment>
<accession>A0ACC3D191</accession>
<dbReference type="Proteomes" id="UP001186974">
    <property type="component" value="Unassembled WGS sequence"/>
</dbReference>
<dbReference type="EMBL" id="JAWDJW010008677">
    <property type="protein sequence ID" value="KAK3060312.1"/>
    <property type="molecule type" value="Genomic_DNA"/>
</dbReference>
<gene>
    <name evidence="1" type="ORF">LTS18_008824</name>
</gene>
<proteinExistence type="predicted"/>
<reference evidence="1" key="1">
    <citation type="submission" date="2024-09" db="EMBL/GenBank/DDBJ databases">
        <title>Black Yeasts Isolated from many extreme environments.</title>
        <authorList>
            <person name="Coleine C."/>
            <person name="Stajich J.E."/>
            <person name="Selbmann L."/>
        </authorList>
    </citation>
    <scope>NUCLEOTIDE SEQUENCE</scope>
    <source>
        <strain evidence="1">CCFEE 5737</strain>
    </source>
</reference>
<evidence type="ECO:0000313" key="1">
    <source>
        <dbReference type="EMBL" id="KAK3060312.1"/>
    </source>
</evidence>
<organism evidence="1 2">
    <name type="scientific">Coniosporium uncinatum</name>
    <dbReference type="NCBI Taxonomy" id="93489"/>
    <lineage>
        <taxon>Eukaryota</taxon>
        <taxon>Fungi</taxon>
        <taxon>Dikarya</taxon>
        <taxon>Ascomycota</taxon>
        <taxon>Pezizomycotina</taxon>
        <taxon>Dothideomycetes</taxon>
        <taxon>Dothideomycetes incertae sedis</taxon>
        <taxon>Coniosporium</taxon>
    </lineage>
</organism>
<name>A0ACC3D191_9PEZI</name>
<feature type="non-terminal residue" evidence="1">
    <location>
        <position position="1"/>
    </location>
</feature>
<protein>
    <submittedName>
        <fullName evidence="1">Uncharacterized protein</fullName>
    </submittedName>
</protein>
<keyword evidence="2" id="KW-1185">Reference proteome</keyword>
<sequence>SGFDQAVFRVVGVCVKVTARGFDGEAGSVEEERWQGVVNEFKRCLITGLQFLNNLCTQNERRKLMLWVDLFDSSSEGVLGAAGEAAVGAKDRVEGVSAEELSRRYVLPESWPGELDTSPLVARQRGQEEEARHYREFRKSAMEEFRKVDPSVQEEMQKEGYSAASSPFLLYIGKVGMEVKQELESKGDKAAATDIAAECSKRWQLMSDDEKAQWNDMYAELLLKYRDELTSSPQRKNKENVAALAKSINQLQQEVNRLKVSVSSHVATATDSSRKTAQEMQLEVAKGKANAAFEDLNACFGMSPDLSGPPPAAETDFRMAYDAAYGAEILQRGKEDLMKRLETYPETLRRQQPPPAISPASPISSADGSTIGQPPSLPGPPVDELSEEESEDDYVVPGDDGRGLLTDVPLILGPSEIEVLPMIILSGIVPPLDPSMPGYGATPEEILAVKNMHTVRCHLLLAQDNGRNLLRELLIFVAAWDLREEELYFKFMVKIMEAILNNGLMPFSYHAFRENKDIISPAQAVIMKLLTAIFRSRQSPPKSASDPVSPARGADDDTQPPPTRVDVHMVNFLLTEFRRHIIPQTCALIFLQGQIRAGAALPDDFPLNLWDMERMYEGVYQYLEFFAILTERDVWKDMMARWEVASELVTLLQELEHAIPKVGMKGRRIPRPQPPPAQTQAQQQTDELFVPEQQPQPTGPAPVAVERPFDPLPDAPIDLPPLNPNRSDYRTPSPANAAEAQARQHNTMYSPLSPPPTEPSDFPWKNLKKLT</sequence>